<dbReference type="Gene3D" id="3.40.50.1010">
    <property type="entry name" value="5'-nuclease"/>
    <property type="match status" value="1"/>
</dbReference>
<sequence>MKKVFFDSSVIIAAVGSKTGASARILSYCRKQKIEGYISEYVLLESKKNVRKKFNEIQKQRFNALILKSKLIVIEDPNVEIVTQYVDIISAKDTPVLAAAHILKVDYLITHNTKDFMKPSVLQRVHPIKIMTPKKCVYHLKKCLADRCK</sequence>
<dbReference type="Proteomes" id="UP000034471">
    <property type="component" value="Unassembled WGS sequence"/>
</dbReference>
<dbReference type="PANTHER" id="PTHR34610:SF4">
    <property type="entry name" value="SLL8027 PROTEIN"/>
    <property type="match status" value="1"/>
</dbReference>
<name>A0A0G0KAZ0_9BACT</name>
<evidence type="ECO:0000313" key="3">
    <source>
        <dbReference type="Proteomes" id="UP000034471"/>
    </source>
</evidence>
<dbReference type="InterPro" id="IPR002850">
    <property type="entry name" value="PIN_toxin-like"/>
</dbReference>
<evidence type="ECO:0000259" key="1">
    <source>
        <dbReference type="Pfam" id="PF13470"/>
    </source>
</evidence>
<accession>A0A0G0KAZ0</accession>
<dbReference type="EMBL" id="LBTJ01000026">
    <property type="protein sequence ID" value="KKQ37746.1"/>
    <property type="molecule type" value="Genomic_DNA"/>
</dbReference>
<dbReference type="InterPro" id="IPR002716">
    <property type="entry name" value="PIN_dom"/>
</dbReference>
<proteinExistence type="predicted"/>
<dbReference type="AlphaFoldDB" id="A0A0G0KAZ0"/>
<dbReference type="SUPFAM" id="SSF88723">
    <property type="entry name" value="PIN domain-like"/>
    <property type="match status" value="1"/>
</dbReference>
<protein>
    <recommendedName>
        <fullName evidence="1">PIN domain-containing protein</fullName>
    </recommendedName>
</protein>
<dbReference type="NCBIfam" id="TIGR00305">
    <property type="entry name" value="putative toxin-antitoxin system toxin component, PIN family"/>
    <property type="match status" value="1"/>
</dbReference>
<gene>
    <name evidence="2" type="ORF">US54_C0026G0005</name>
</gene>
<dbReference type="InterPro" id="IPR029060">
    <property type="entry name" value="PIN-like_dom_sf"/>
</dbReference>
<dbReference type="PANTHER" id="PTHR34610">
    <property type="entry name" value="SSL7007 PROTEIN"/>
    <property type="match status" value="1"/>
</dbReference>
<dbReference type="CDD" id="cd09854">
    <property type="entry name" value="PIN_VapC-like"/>
    <property type="match status" value="1"/>
</dbReference>
<feature type="domain" description="PIN" evidence="1">
    <location>
        <begin position="3"/>
        <end position="114"/>
    </location>
</feature>
<reference evidence="2 3" key="1">
    <citation type="journal article" date="2015" name="Nature">
        <title>rRNA introns, odd ribosomes, and small enigmatic genomes across a large radiation of phyla.</title>
        <authorList>
            <person name="Brown C.T."/>
            <person name="Hug L.A."/>
            <person name="Thomas B.C."/>
            <person name="Sharon I."/>
            <person name="Castelle C.J."/>
            <person name="Singh A."/>
            <person name="Wilkins M.J."/>
            <person name="Williams K.H."/>
            <person name="Banfield J.F."/>
        </authorList>
    </citation>
    <scope>NUCLEOTIDE SEQUENCE [LARGE SCALE GENOMIC DNA]</scope>
</reference>
<dbReference type="STRING" id="1618481.US54_C0026G0005"/>
<comment type="caution">
    <text evidence="2">The sequence shown here is derived from an EMBL/GenBank/DDBJ whole genome shotgun (WGS) entry which is preliminary data.</text>
</comment>
<dbReference type="Pfam" id="PF13470">
    <property type="entry name" value="PIN_3"/>
    <property type="match status" value="1"/>
</dbReference>
<organism evidence="2 3">
    <name type="scientific">Candidatus Roizmanbacteria bacterium GW2011_GWA2_37_7</name>
    <dbReference type="NCBI Taxonomy" id="1618481"/>
    <lineage>
        <taxon>Bacteria</taxon>
        <taxon>Candidatus Roizmaniibacteriota</taxon>
    </lineage>
</organism>
<evidence type="ECO:0000313" key="2">
    <source>
        <dbReference type="EMBL" id="KKQ37746.1"/>
    </source>
</evidence>